<gene>
    <name evidence="2" type="ORF">M422DRAFT_112490</name>
</gene>
<dbReference type="Gene3D" id="3.30.420.10">
    <property type="entry name" value="Ribonuclease H-like superfamily/Ribonuclease H"/>
    <property type="match status" value="1"/>
</dbReference>
<dbReference type="EMBL" id="KN837187">
    <property type="protein sequence ID" value="KIJ35532.1"/>
    <property type="molecule type" value="Genomic_DNA"/>
</dbReference>
<evidence type="ECO:0000313" key="3">
    <source>
        <dbReference type="Proteomes" id="UP000054279"/>
    </source>
</evidence>
<dbReference type="PANTHER" id="PTHR46564">
    <property type="entry name" value="TRANSPOSASE"/>
    <property type="match status" value="1"/>
</dbReference>
<dbReference type="GO" id="GO:0003676">
    <property type="term" value="F:nucleic acid binding"/>
    <property type="evidence" value="ECO:0007669"/>
    <property type="project" value="InterPro"/>
</dbReference>
<dbReference type="Proteomes" id="UP000054279">
    <property type="component" value="Unassembled WGS sequence"/>
</dbReference>
<evidence type="ECO:0000313" key="2">
    <source>
        <dbReference type="EMBL" id="KIJ35532.1"/>
    </source>
</evidence>
<proteinExistence type="predicted"/>
<protein>
    <recommendedName>
        <fullName evidence="1">Tc1-like transposase DDE domain-containing protein</fullName>
    </recommendedName>
</protein>
<keyword evidence="3" id="KW-1185">Reference proteome</keyword>
<dbReference type="InterPro" id="IPR038717">
    <property type="entry name" value="Tc1-like_DDE_dom"/>
</dbReference>
<organism evidence="2 3">
    <name type="scientific">Sphaerobolus stellatus (strain SS14)</name>
    <dbReference type="NCBI Taxonomy" id="990650"/>
    <lineage>
        <taxon>Eukaryota</taxon>
        <taxon>Fungi</taxon>
        <taxon>Dikarya</taxon>
        <taxon>Basidiomycota</taxon>
        <taxon>Agaricomycotina</taxon>
        <taxon>Agaricomycetes</taxon>
        <taxon>Phallomycetidae</taxon>
        <taxon>Geastrales</taxon>
        <taxon>Sphaerobolaceae</taxon>
        <taxon>Sphaerobolus</taxon>
    </lineage>
</organism>
<dbReference type="InterPro" id="IPR036397">
    <property type="entry name" value="RNaseH_sf"/>
</dbReference>
<reference evidence="2 3" key="1">
    <citation type="submission" date="2014-06" db="EMBL/GenBank/DDBJ databases">
        <title>Evolutionary Origins and Diversification of the Mycorrhizal Mutualists.</title>
        <authorList>
            <consortium name="DOE Joint Genome Institute"/>
            <consortium name="Mycorrhizal Genomics Consortium"/>
            <person name="Kohler A."/>
            <person name="Kuo A."/>
            <person name="Nagy L.G."/>
            <person name="Floudas D."/>
            <person name="Copeland A."/>
            <person name="Barry K.W."/>
            <person name="Cichocki N."/>
            <person name="Veneault-Fourrey C."/>
            <person name="LaButti K."/>
            <person name="Lindquist E.A."/>
            <person name="Lipzen A."/>
            <person name="Lundell T."/>
            <person name="Morin E."/>
            <person name="Murat C."/>
            <person name="Riley R."/>
            <person name="Ohm R."/>
            <person name="Sun H."/>
            <person name="Tunlid A."/>
            <person name="Henrissat B."/>
            <person name="Grigoriev I.V."/>
            <person name="Hibbett D.S."/>
            <person name="Martin F."/>
        </authorList>
    </citation>
    <scope>NUCLEOTIDE SEQUENCE [LARGE SCALE GENOMIC DNA]</scope>
    <source>
        <strain evidence="2 3">SS14</strain>
    </source>
</reference>
<dbReference type="PANTHER" id="PTHR46564:SF1">
    <property type="entry name" value="TRANSPOSASE"/>
    <property type="match status" value="1"/>
</dbReference>
<sequence length="161" mass="18364">KVAAEHNATTCAEFKHNIADELPERLVFINKSRVDLWTTYRLNGWAKKGARATVSARFQHGQGYSILPALTQNGVIYADVRQGAYDSASFIQFIQGLLPYMNPWPERHSVLVMDNCQIHHVDQVVCLSFRGIIVYYLPPYSPDLNPIEESFSFIKAHLQRN</sequence>
<dbReference type="Pfam" id="PF13358">
    <property type="entry name" value="DDE_3"/>
    <property type="match status" value="1"/>
</dbReference>
<dbReference type="AlphaFoldDB" id="A0A0C9V1I3"/>
<dbReference type="OrthoDB" id="2142724at2759"/>
<feature type="non-terminal residue" evidence="2">
    <location>
        <position position="161"/>
    </location>
</feature>
<dbReference type="HOGENOM" id="CLU_056788_11_0_1"/>
<feature type="non-terminal residue" evidence="2">
    <location>
        <position position="1"/>
    </location>
</feature>
<accession>A0A0C9V1I3</accession>
<feature type="domain" description="Tc1-like transposase DDE" evidence="1">
    <location>
        <begin position="25"/>
        <end position="160"/>
    </location>
</feature>
<name>A0A0C9V1I3_SPHS4</name>
<evidence type="ECO:0000259" key="1">
    <source>
        <dbReference type="Pfam" id="PF13358"/>
    </source>
</evidence>